<dbReference type="SUPFAM" id="SSF46689">
    <property type="entry name" value="Homeodomain-like"/>
    <property type="match status" value="1"/>
</dbReference>
<accession>A0AAW4XNI4</accession>
<evidence type="ECO:0000256" key="1">
    <source>
        <dbReference type="SAM" id="MobiDB-lite"/>
    </source>
</evidence>
<protein>
    <submittedName>
        <fullName evidence="3">Helix-turn-helix domain-containing protein</fullName>
    </submittedName>
</protein>
<feature type="region of interest" description="Disordered" evidence="1">
    <location>
        <begin position="104"/>
        <end position="137"/>
    </location>
</feature>
<dbReference type="InterPro" id="IPR009057">
    <property type="entry name" value="Homeodomain-like_sf"/>
</dbReference>
<reference evidence="3" key="1">
    <citation type="submission" date="2021-11" db="EMBL/GenBank/DDBJ databases">
        <title>Development of a sustainable strategy for remediation of hydrocarbon-contaminated territories based on the waste exchange concept.</title>
        <authorList>
            <person name="Elkin A."/>
        </authorList>
    </citation>
    <scope>NUCLEOTIDE SEQUENCE</scope>
    <source>
        <strain evidence="3">IEGM 757</strain>
    </source>
</reference>
<dbReference type="AlphaFoldDB" id="A0AAW4XNI4"/>
<dbReference type="InterPro" id="IPR036388">
    <property type="entry name" value="WH-like_DNA-bd_sf"/>
</dbReference>
<dbReference type="InterPro" id="IPR024967">
    <property type="entry name" value="DNA-bd_IS481-type"/>
</dbReference>
<dbReference type="Proteomes" id="UP001198630">
    <property type="component" value="Unassembled WGS sequence"/>
</dbReference>
<dbReference type="Pfam" id="PF13011">
    <property type="entry name" value="LZ_Tnp_IS481"/>
    <property type="match status" value="1"/>
</dbReference>
<feature type="compositionally biased region" description="Low complexity" evidence="1">
    <location>
        <begin position="121"/>
        <end position="137"/>
    </location>
</feature>
<dbReference type="RefSeq" id="WP_230792592.1">
    <property type="nucleotide sequence ID" value="NZ_JAJNCO010000025.1"/>
</dbReference>
<name>A0AAW4XNI4_RHORH</name>
<evidence type="ECO:0000313" key="3">
    <source>
        <dbReference type="EMBL" id="MCD2114628.1"/>
    </source>
</evidence>
<comment type="caution">
    <text evidence="3">The sequence shown here is derived from an EMBL/GenBank/DDBJ whole genome shotgun (WGS) entry which is preliminary data.</text>
</comment>
<feature type="domain" description="DNA-binding" evidence="2">
    <location>
        <begin position="24"/>
        <end position="77"/>
    </location>
</feature>
<organism evidence="3 4">
    <name type="scientific">Rhodococcus rhodochrous</name>
    <dbReference type="NCBI Taxonomy" id="1829"/>
    <lineage>
        <taxon>Bacteria</taxon>
        <taxon>Bacillati</taxon>
        <taxon>Actinomycetota</taxon>
        <taxon>Actinomycetes</taxon>
        <taxon>Mycobacteriales</taxon>
        <taxon>Nocardiaceae</taxon>
        <taxon>Rhodococcus</taxon>
    </lineage>
</organism>
<sequence length="137" mass="15624">MALRELARRAKHKLAVLHHVEQVSGNVSATYRYYGISRQCYYTWRRRFDEEGLEGLKDRSSVPHHQPTKSAPEIIEQILWPTAARHYFGPPRISMYLHRCHDIEINPSRSGPERPARTGKSSAPSVSTPTSSIASSR</sequence>
<gene>
    <name evidence="3" type="ORF">LQ384_26350</name>
</gene>
<dbReference type="EMBL" id="JAJNCO010000025">
    <property type="protein sequence ID" value="MCD2114628.1"/>
    <property type="molecule type" value="Genomic_DNA"/>
</dbReference>
<evidence type="ECO:0000259" key="2">
    <source>
        <dbReference type="Pfam" id="PF13011"/>
    </source>
</evidence>
<evidence type="ECO:0000313" key="4">
    <source>
        <dbReference type="Proteomes" id="UP001198630"/>
    </source>
</evidence>
<proteinExistence type="predicted"/>
<dbReference type="Gene3D" id="1.10.10.10">
    <property type="entry name" value="Winged helix-like DNA-binding domain superfamily/Winged helix DNA-binding domain"/>
    <property type="match status" value="1"/>
</dbReference>